<evidence type="ECO:0000313" key="1">
    <source>
        <dbReference type="EMBL" id="HJG28064.1"/>
    </source>
</evidence>
<name>A0A921IJ24_9FIRM</name>
<dbReference type="InterPro" id="IPR028301">
    <property type="entry name" value="V8_his_AS"/>
</dbReference>
<dbReference type="Gene3D" id="2.40.10.10">
    <property type="entry name" value="Trypsin-like serine proteases"/>
    <property type="match status" value="1"/>
</dbReference>
<dbReference type="Proteomes" id="UP000782880">
    <property type="component" value="Unassembled WGS sequence"/>
</dbReference>
<proteinExistence type="predicted"/>
<reference evidence="1" key="2">
    <citation type="submission" date="2021-09" db="EMBL/GenBank/DDBJ databases">
        <authorList>
            <person name="Gilroy R."/>
        </authorList>
    </citation>
    <scope>NUCLEOTIDE SEQUENCE</scope>
    <source>
        <strain evidence="1">ChiBcec21-2208</strain>
    </source>
</reference>
<reference evidence="1" key="1">
    <citation type="journal article" date="2021" name="PeerJ">
        <title>Extensive microbial diversity within the chicken gut microbiome revealed by metagenomics and culture.</title>
        <authorList>
            <person name="Gilroy R."/>
            <person name="Ravi A."/>
            <person name="Getino M."/>
            <person name="Pursley I."/>
            <person name="Horton D.L."/>
            <person name="Alikhan N.F."/>
            <person name="Baker D."/>
            <person name="Gharbi K."/>
            <person name="Hall N."/>
            <person name="Watson M."/>
            <person name="Adriaenssens E.M."/>
            <person name="Foster-Nyarko E."/>
            <person name="Jarju S."/>
            <person name="Secka A."/>
            <person name="Antonio M."/>
            <person name="Oren A."/>
            <person name="Chaudhuri R.R."/>
            <person name="La Ragione R."/>
            <person name="Hildebrand F."/>
            <person name="Pallen M.J."/>
        </authorList>
    </citation>
    <scope>NUCLEOTIDE SEQUENCE</scope>
    <source>
        <strain evidence="1">ChiBcec21-2208</strain>
    </source>
</reference>
<dbReference type="EMBL" id="DYVE01000137">
    <property type="protein sequence ID" value="HJG28064.1"/>
    <property type="molecule type" value="Genomic_DNA"/>
</dbReference>
<protein>
    <submittedName>
        <fullName evidence="1">Serine protease</fullName>
    </submittedName>
</protein>
<dbReference type="AlphaFoldDB" id="A0A921IJ24"/>
<evidence type="ECO:0000313" key="2">
    <source>
        <dbReference type="Proteomes" id="UP000782880"/>
    </source>
</evidence>
<keyword evidence="1" id="KW-0645">Protease</keyword>
<dbReference type="InterPro" id="IPR009003">
    <property type="entry name" value="Peptidase_S1_PA"/>
</dbReference>
<organism evidence="1 2">
    <name type="scientific">Subdoligranulum variabile</name>
    <dbReference type="NCBI Taxonomy" id="214851"/>
    <lineage>
        <taxon>Bacteria</taxon>
        <taxon>Bacillati</taxon>
        <taxon>Bacillota</taxon>
        <taxon>Clostridia</taxon>
        <taxon>Eubacteriales</taxon>
        <taxon>Oscillospiraceae</taxon>
        <taxon>Subdoligranulum</taxon>
    </lineage>
</organism>
<keyword evidence="1" id="KW-0378">Hydrolase</keyword>
<dbReference type="PROSITE" id="PS00672">
    <property type="entry name" value="V8_HIS"/>
    <property type="match status" value="1"/>
</dbReference>
<dbReference type="InterPro" id="IPR043504">
    <property type="entry name" value="Peptidase_S1_PA_chymotrypsin"/>
</dbReference>
<comment type="caution">
    <text evidence="1">The sequence shown here is derived from an EMBL/GenBank/DDBJ whole genome shotgun (WGS) entry which is preliminary data.</text>
</comment>
<sequence>MGTKDQRASVWGTGFLINDSTVVTSNHVVAMSDADLTAWAELEGVDVKTLKDRLRIEVVVMNDLTIQASILNSSSEMDFAILKLEQQIYDRH</sequence>
<dbReference type="Pfam" id="PF13365">
    <property type="entry name" value="Trypsin_2"/>
    <property type="match status" value="1"/>
</dbReference>
<dbReference type="GO" id="GO:0006508">
    <property type="term" value="P:proteolysis"/>
    <property type="evidence" value="ECO:0007669"/>
    <property type="project" value="UniProtKB-KW"/>
</dbReference>
<accession>A0A921IJ24</accession>
<dbReference type="GO" id="GO:0004252">
    <property type="term" value="F:serine-type endopeptidase activity"/>
    <property type="evidence" value="ECO:0007669"/>
    <property type="project" value="InterPro"/>
</dbReference>
<dbReference type="SUPFAM" id="SSF50494">
    <property type="entry name" value="Trypsin-like serine proteases"/>
    <property type="match status" value="1"/>
</dbReference>
<gene>
    <name evidence="1" type="ORF">K8V20_05370</name>
</gene>